<dbReference type="Proteomes" id="UP000785679">
    <property type="component" value="Unassembled WGS sequence"/>
</dbReference>
<keyword evidence="2" id="KW-1185">Reference proteome</keyword>
<dbReference type="AlphaFoldDB" id="A0A8J8NIR6"/>
<evidence type="ECO:0000313" key="2">
    <source>
        <dbReference type="Proteomes" id="UP000785679"/>
    </source>
</evidence>
<dbReference type="EMBL" id="RRYP01016518">
    <property type="protein sequence ID" value="TNV75025.1"/>
    <property type="molecule type" value="Genomic_DNA"/>
</dbReference>
<dbReference type="OrthoDB" id="294820at2759"/>
<name>A0A8J8NIR6_HALGN</name>
<sequence length="122" mass="14421">MLTPSTTILNLRQEVCIKPKNNTTIKQMCSITQLNQMKCLILNNLKSRYKNIQYQQIFPRKLIDTTVPVYPEPDYINQQEKNFNFKTQVNKMGGLINAIQRNYLYSKQQCSNICNKMNNDYF</sequence>
<proteinExistence type="predicted"/>
<organism evidence="1 2">
    <name type="scientific">Halteria grandinella</name>
    <dbReference type="NCBI Taxonomy" id="5974"/>
    <lineage>
        <taxon>Eukaryota</taxon>
        <taxon>Sar</taxon>
        <taxon>Alveolata</taxon>
        <taxon>Ciliophora</taxon>
        <taxon>Intramacronucleata</taxon>
        <taxon>Spirotrichea</taxon>
        <taxon>Stichotrichia</taxon>
        <taxon>Sporadotrichida</taxon>
        <taxon>Halteriidae</taxon>
        <taxon>Halteria</taxon>
    </lineage>
</organism>
<accession>A0A8J8NIR6</accession>
<evidence type="ECO:0000313" key="1">
    <source>
        <dbReference type="EMBL" id="TNV75025.1"/>
    </source>
</evidence>
<reference evidence="1" key="1">
    <citation type="submission" date="2019-06" db="EMBL/GenBank/DDBJ databases">
        <authorList>
            <person name="Zheng W."/>
        </authorList>
    </citation>
    <scope>NUCLEOTIDE SEQUENCE</scope>
    <source>
        <strain evidence="1">QDHG01</strain>
    </source>
</reference>
<comment type="caution">
    <text evidence="1">The sequence shown here is derived from an EMBL/GenBank/DDBJ whole genome shotgun (WGS) entry which is preliminary data.</text>
</comment>
<gene>
    <name evidence="1" type="ORF">FGO68_gene7565</name>
</gene>
<protein>
    <submittedName>
        <fullName evidence="1">Uncharacterized protein</fullName>
    </submittedName>
</protein>